<proteinExistence type="predicted"/>
<name>A0ABN2JXR7_9MICO</name>
<reference evidence="1 2" key="1">
    <citation type="journal article" date="2019" name="Int. J. Syst. Evol. Microbiol.">
        <title>The Global Catalogue of Microorganisms (GCM) 10K type strain sequencing project: providing services to taxonomists for standard genome sequencing and annotation.</title>
        <authorList>
            <consortium name="The Broad Institute Genomics Platform"/>
            <consortium name="The Broad Institute Genome Sequencing Center for Infectious Disease"/>
            <person name="Wu L."/>
            <person name="Ma J."/>
        </authorList>
    </citation>
    <scope>NUCLEOTIDE SEQUENCE [LARGE SCALE GENOMIC DNA]</scope>
    <source>
        <strain evidence="1 2">JCM 15589</strain>
    </source>
</reference>
<evidence type="ECO:0000313" key="2">
    <source>
        <dbReference type="Proteomes" id="UP001501138"/>
    </source>
</evidence>
<accession>A0ABN2JXR7</accession>
<evidence type="ECO:0000313" key="1">
    <source>
        <dbReference type="EMBL" id="GAA1742885.1"/>
    </source>
</evidence>
<dbReference type="Proteomes" id="UP001501138">
    <property type="component" value="Unassembled WGS sequence"/>
</dbReference>
<sequence>MTDDSTEEVELGWIKVRKVLADTDSGVDIDVKTSRGLAVLDALGMLRLAEHWVMDPEIDGDDDDD</sequence>
<organism evidence="1 2">
    <name type="scientific">Isoptericola hypogeus</name>
    <dbReference type="NCBI Taxonomy" id="300179"/>
    <lineage>
        <taxon>Bacteria</taxon>
        <taxon>Bacillati</taxon>
        <taxon>Actinomycetota</taxon>
        <taxon>Actinomycetes</taxon>
        <taxon>Micrococcales</taxon>
        <taxon>Promicromonosporaceae</taxon>
        <taxon>Isoptericola</taxon>
    </lineage>
</organism>
<protein>
    <submittedName>
        <fullName evidence="1">Uncharacterized protein</fullName>
    </submittedName>
</protein>
<dbReference type="RefSeq" id="WP_344251011.1">
    <property type="nucleotide sequence ID" value="NZ_BAAAPM010000031.1"/>
</dbReference>
<keyword evidence="2" id="KW-1185">Reference proteome</keyword>
<dbReference type="EMBL" id="BAAAPM010000031">
    <property type="protein sequence ID" value="GAA1742885.1"/>
    <property type="molecule type" value="Genomic_DNA"/>
</dbReference>
<comment type="caution">
    <text evidence="1">The sequence shown here is derived from an EMBL/GenBank/DDBJ whole genome shotgun (WGS) entry which is preliminary data.</text>
</comment>
<gene>
    <name evidence="1" type="ORF">GCM10009809_42100</name>
</gene>